<evidence type="ECO:0000313" key="3">
    <source>
        <dbReference type="Proteomes" id="UP000191116"/>
    </source>
</evidence>
<proteinExistence type="predicted"/>
<gene>
    <name evidence="2" type="ORF">CZ814_03366</name>
</gene>
<protein>
    <submittedName>
        <fullName evidence="2">Uncharacterized protein</fullName>
    </submittedName>
</protein>
<dbReference type="Proteomes" id="UP000191116">
    <property type="component" value="Unassembled WGS sequence"/>
</dbReference>
<dbReference type="RefSeq" id="WP_080176081.1">
    <property type="nucleotide sequence ID" value="NZ_AP024857.1"/>
</dbReference>
<evidence type="ECO:0000256" key="1">
    <source>
        <dbReference type="SAM" id="MobiDB-lite"/>
    </source>
</evidence>
<reference evidence="2 3" key="1">
    <citation type="submission" date="2017-02" db="EMBL/GenBank/DDBJ databases">
        <authorList>
            <person name="Peterson S.W."/>
        </authorList>
    </citation>
    <scope>NUCLEOTIDE SEQUENCE [LARGE SCALE GENOMIC DNA]</scope>
    <source>
        <strain evidence="2 3">CECT 9189</strain>
    </source>
</reference>
<organism evidence="2 3">
    <name type="scientific">Photobacterium toruni</name>
    <dbReference type="NCBI Taxonomy" id="1935446"/>
    <lineage>
        <taxon>Bacteria</taxon>
        <taxon>Pseudomonadati</taxon>
        <taxon>Pseudomonadota</taxon>
        <taxon>Gammaproteobacteria</taxon>
        <taxon>Vibrionales</taxon>
        <taxon>Vibrionaceae</taxon>
        <taxon>Photobacterium</taxon>
    </lineage>
</organism>
<feature type="compositionally biased region" description="Basic and acidic residues" evidence="1">
    <location>
        <begin position="27"/>
        <end position="49"/>
    </location>
</feature>
<dbReference type="EMBL" id="FUWP01000025">
    <property type="protein sequence ID" value="SKA52914.1"/>
    <property type="molecule type" value="Genomic_DNA"/>
</dbReference>
<dbReference type="AlphaFoldDB" id="A0A1T4UJR2"/>
<feature type="region of interest" description="Disordered" evidence="1">
    <location>
        <begin position="1"/>
        <end position="49"/>
    </location>
</feature>
<name>A0A1T4UJR2_9GAMM</name>
<feature type="compositionally biased region" description="Polar residues" evidence="1">
    <location>
        <begin position="1"/>
        <end position="11"/>
    </location>
</feature>
<sequence>MQQPKSLSSRINSDKQKAEDAFISGKPLEDSSPKNKDLMPWEKELDKTSASEKNVNVLLNEHYRESVKKLHTLSSKYNNGKHLMQLVLCSGIDNLIAELEQKKDQD</sequence>
<evidence type="ECO:0000313" key="2">
    <source>
        <dbReference type="EMBL" id="SKA52914.1"/>
    </source>
</evidence>
<accession>A0A1T4UJR2</accession>